<dbReference type="InterPro" id="IPR000825">
    <property type="entry name" value="SUF_FeS_clus_asmbl_SufBD_core"/>
</dbReference>
<dbReference type="InterPro" id="IPR011542">
    <property type="entry name" value="SUF_FeS_clus_asmbl_SufD"/>
</dbReference>
<reference evidence="4" key="2">
    <citation type="submission" date="2012-02" db="EMBL/GenBank/DDBJ databases">
        <authorList>
            <person name="Genoscope - CEA"/>
        </authorList>
    </citation>
    <scope>NUCLEOTIDE SEQUENCE</scope>
</reference>
<dbReference type="SUPFAM" id="SSF101960">
    <property type="entry name" value="Stabilizer of iron transporter SufD"/>
    <property type="match status" value="1"/>
</dbReference>
<name>H6RHV0_9BACT</name>
<organism evidence="4">
    <name type="scientific">uncultured Flavobacteriia bacterium</name>
    <dbReference type="NCBI Taxonomy" id="212695"/>
    <lineage>
        <taxon>Bacteria</taxon>
        <taxon>Pseudomonadati</taxon>
        <taxon>Bacteroidota</taxon>
        <taxon>Flavobacteriia</taxon>
        <taxon>environmental samples</taxon>
    </lineage>
</organism>
<feature type="domain" description="SUF system FeS cluster assembly SufBD N-terminal" evidence="3">
    <location>
        <begin position="6"/>
        <end position="167"/>
    </location>
</feature>
<dbReference type="EMBL" id="FO117613">
    <property type="protein sequence ID" value="CCG00611.1"/>
    <property type="molecule type" value="Genomic_DNA"/>
</dbReference>
<dbReference type="AlphaFoldDB" id="H6RHV0"/>
<dbReference type="Pfam" id="PF01458">
    <property type="entry name" value="SUFBD_core"/>
    <property type="match status" value="1"/>
</dbReference>
<evidence type="ECO:0000313" key="4">
    <source>
        <dbReference type="EMBL" id="CCG00611.1"/>
    </source>
</evidence>
<evidence type="ECO:0000259" key="3">
    <source>
        <dbReference type="Pfam" id="PF19295"/>
    </source>
</evidence>
<sequence length="437" mass="49409">MSLKSKLVSSYLAFDDHLDDNSPIHDIRKKAIDTFEEKGFPTKKEEDWKYTSLNAIINKDYSISSKGDKEIKYEKVREYFLHDIDSYKVVFIDGVFSSFLSETSHDGLDVCLLSSVLSKEKYKAIIEAYYNKIASKDSITSLNTAFAKEGAYINIPNNKEVDKPIEIINFSTGNETALMMQPRNLIIVGENAHVQIIERHQSLSDNAVFTNSVTEIFAEKRAYLDFYKIQNDKENASLIDNTFIHQEQDTNCNVHTFSLGGKITRNNLNFSQNGEHCDSTLKGVTILKDKQHVDHNTLVNHISPNCESHQDYKGLYADSSTGVFNGRVIVEKEAQKINAFQQNNNILIDDNATVNAKPQLEIFADDVKCSHGCTIGQFDEDALFYLRSRGIGLKEAQALLMYAFANTVLETVKIPELKRRINNLIAEKIGVNIGFDI</sequence>
<dbReference type="InterPro" id="IPR037284">
    <property type="entry name" value="SUF_FeS_clus_asmbl_SufBD_sf"/>
</dbReference>
<feature type="domain" description="SUF system FeS cluster assembly SufBD core" evidence="2">
    <location>
        <begin position="175"/>
        <end position="404"/>
    </location>
</feature>
<evidence type="ECO:0000259" key="2">
    <source>
        <dbReference type="Pfam" id="PF01458"/>
    </source>
</evidence>
<dbReference type="Pfam" id="PF19295">
    <property type="entry name" value="SufBD_N"/>
    <property type="match status" value="1"/>
</dbReference>
<dbReference type="GO" id="GO:0016226">
    <property type="term" value="P:iron-sulfur cluster assembly"/>
    <property type="evidence" value="ECO:0007669"/>
    <property type="project" value="InterPro"/>
</dbReference>
<proteinExistence type="inferred from homology"/>
<dbReference type="NCBIfam" id="TIGR01981">
    <property type="entry name" value="sufD"/>
    <property type="match status" value="1"/>
</dbReference>
<protein>
    <submittedName>
        <fullName evidence="4">FeS assembly protein SufD</fullName>
    </submittedName>
</protein>
<comment type="similarity">
    <text evidence="1">Belongs to the iron-sulfur cluster assembly SufBD family.</text>
</comment>
<gene>
    <name evidence="4" type="primary">sufD</name>
    <name evidence="4" type="ORF">VIS_S3DIC30012</name>
</gene>
<reference evidence="4" key="1">
    <citation type="journal article" date="2012" name="Environ. Microbiol.">
        <title>Genomic content of uncultured Bacteroidetes from contrasting oceanic provinces in the North Atlantic Ocean.</title>
        <authorList>
            <person name="Gomez-Pereira P.R."/>
            <person name="Schuler M."/>
            <person name="Fuchs B.M."/>
            <person name="Bennke C."/>
            <person name="Teeling H."/>
            <person name="Waldmann J."/>
            <person name="Richter M."/>
            <person name="Barbe V."/>
            <person name="Bataille E."/>
            <person name="Glockner F.O."/>
            <person name="Amann R."/>
        </authorList>
    </citation>
    <scope>NUCLEOTIDE SEQUENCE</scope>
</reference>
<dbReference type="InterPro" id="IPR045595">
    <property type="entry name" value="SufBD_N"/>
</dbReference>
<dbReference type="PANTHER" id="PTHR43575:SF1">
    <property type="entry name" value="PROTEIN ABCI7, CHLOROPLASTIC"/>
    <property type="match status" value="1"/>
</dbReference>
<evidence type="ECO:0000256" key="1">
    <source>
        <dbReference type="ARBA" id="ARBA00043967"/>
    </source>
</evidence>
<dbReference type="InterPro" id="IPR055346">
    <property type="entry name" value="Fe-S_cluster_assembly_SufBD"/>
</dbReference>
<accession>H6RHV0</accession>
<dbReference type="PANTHER" id="PTHR43575">
    <property type="entry name" value="PROTEIN ABCI7, CHLOROPLASTIC"/>
    <property type="match status" value="1"/>
</dbReference>